<keyword evidence="10" id="KW-1185">Reference proteome</keyword>
<dbReference type="Gene3D" id="3.30.450.20">
    <property type="entry name" value="PAS domain"/>
    <property type="match status" value="2"/>
</dbReference>
<organism evidence="9 10">
    <name type="scientific">Methylocapsa polymorpha</name>
    <dbReference type="NCBI Taxonomy" id="3080828"/>
    <lineage>
        <taxon>Bacteria</taxon>
        <taxon>Pseudomonadati</taxon>
        <taxon>Pseudomonadota</taxon>
        <taxon>Alphaproteobacteria</taxon>
        <taxon>Hyphomicrobiales</taxon>
        <taxon>Beijerinckiaceae</taxon>
        <taxon>Methylocapsa</taxon>
    </lineage>
</organism>
<evidence type="ECO:0000256" key="6">
    <source>
        <dbReference type="ARBA" id="ARBA00023012"/>
    </source>
</evidence>
<dbReference type="CDD" id="cd00082">
    <property type="entry name" value="HisKA"/>
    <property type="match status" value="1"/>
</dbReference>
<evidence type="ECO:0000259" key="8">
    <source>
        <dbReference type="PROSITE" id="PS50109"/>
    </source>
</evidence>
<dbReference type="InterPro" id="IPR003594">
    <property type="entry name" value="HATPase_dom"/>
</dbReference>
<gene>
    <name evidence="9" type="ORF">RZS28_17085</name>
</gene>
<dbReference type="InterPro" id="IPR005467">
    <property type="entry name" value="His_kinase_dom"/>
</dbReference>
<dbReference type="CDD" id="cd00075">
    <property type="entry name" value="HATPase"/>
    <property type="match status" value="1"/>
</dbReference>
<dbReference type="Pfam" id="PF02518">
    <property type="entry name" value="HATPase_c"/>
    <property type="match status" value="1"/>
</dbReference>
<dbReference type="InterPro" id="IPR004358">
    <property type="entry name" value="Sig_transdc_His_kin-like_C"/>
</dbReference>
<dbReference type="SUPFAM" id="SSF47384">
    <property type="entry name" value="Homodimeric domain of signal transducing histidine kinase"/>
    <property type="match status" value="1"/>
</dbReference>
<dbReference type="SUPFAM" id="SSF55785">
    <property type="entry name" value="PYP-like sensor domain (PAS domain)"/>
    <property type="match status" value="2"/>
</dbReference>
<proteinExistence type="predicted"/>
<dbReference type="EMBL" id="CP136862">
    <property type="protein sequence ID" value="WOJ89484.1"/>
    <property type="molecule type" value="Genomic_DNA"/>
</dbReference>
<keyword evidence="4" id="KW-0808">Transferase</keyword>
<dbReference type="Proteomes" id="UP001626536">
    <property type="component" value="Chromosome"/>
</dbReference>
<dbReference type="EC" id="2.7.13.3" evidence="2"/>
<comment type="catalytic activity">
    <reaction evidence="1">
        <text>ATP + protein L-histidine = ADP + protein N-phospho-L-histidine.</text>
        <dbReference type="EC" id="2.7.13.3"/>
    </reaction>
</comment>
<keyword evidence="5" id="KW-0418">Kinase</keyword>
<reference evidence="9 10" key="1">
    <citation type="submission" date="2023-10" db="EMBL/GenBank/DDBJ databases">
        <title>Novel methanotroph of the genus Methylocapsa from a subarctic wetland.</title>
        <authorList>
            <person name="Belova S.E."/>
            <person name="Oshkin I.Y."/>
            <person name="Miroshnikov K."/>
            <person name="Dedysh S.N."/>
        </authorList>
    </citation>
    <scope>NUCLEOTIDE SEQUENCE [LARGE SCALE GENOMIC DNA]</scope>
    <source>
        <strain evidence="9 10">RX1</strain>
    </source>
</reference>
<dbReference type="Pfam" id="PF12860">
    <property type="entry name" value="PAS_7"/>
    <property type="match status" value="2"/>
</dbReference>
<dbReference type="SMART" id="SM00387">
    <property type="entry name" value="HATPase_c"/>
    <property type="match status" value="1"/>
</dbReference>
<dbReference type="Gene3D" id="3.30.565.10">
    <property type="entry name" value="Histidine kinase-like ATPase, C-terminal domain"/>
    <property type="match status" value="1"/>
</dbReference>
<evidence type="ECO:0000256" key="5">
    <source>
        <dbReference type="ARBA" id="ARBA00022777"/>
    </source>
</evidence>
<dbReference type="PROSITE" id="PS50109">
    <property type="entry name" value="HIS_KIN"/>
    <property type="match status" value="1"/>
</dbReference>
<evidence type="ECO:0000313" key="9">
    <source>
        <dbReference type="EMBL" id="WOJ89484.1"/>
    </source>
</evidence>
<keyword evidence="3" id="KW-0597">Phosphoprotein</keyword>
<sequence length="584" mass="64161">MPARSKLEIRPPQSPAASSCSNAQRAMRALKRGGGAVWRGRAPAVVVGERRMLDIVDAPAGDASVGMAVDISEIESMRDALDRETQAHSRTLDQLSTAVVIFDRSKRLVFHNAAYRQLWALDQAWLEQRPTDSEILDRLRAARLLPEQADFRAWKAALLAAYQSLETEEQAWYLPDGRTLRIVINPNPQGGVTYLFDDVTERFQLESQFNALIRVQGETLDALKEGVAVFGSDGRLKLHNPAFARMWTLDPEQLGDRPHIDRVARICAPLFSDEEAWVELRAVVAGLQDQRMGFERRQPRRDGSVLDCAAAPLPDGATLLTFIDATAGVNVERALTERNQALIDAERLRNDFVHHVSYELRSPLTNIIGFIQLLGDPAVGPLNKRQLEYAGYVMKSSSALLAIINDILDLASIDADAMELSLEEVDIAQTMQAAAEGVQDRLDESKLTLRVAVSEGVGSFIADSKRVRQILFNLLSNAIGFSSPGQMVELAALRRGDEIVFKVSDRGRGIPPEIVEHVFDRFKTHTTGSRHRGVGLGLSIVRSFVELHGGRILIESAPGEGTTVACIFPAEGVKLALVQSAQGA</sequence>
<dbReference type="Pfam" id="PF00512">
    <property type="entry name" value="HisKA"/>
    <property type="match status" value="1"/>
</dbReference>
<evidence type="ECO:0000313" key="10">
    <source>
        <dbReference type="Proteomes" id="UP001626536"/>
    </source>
</evidence>
<evidence type="ECO:0000256" key="7">
    <source>
        <dbReference type="SAM" id="MobiDB-lite"/>
    </source>
</evidence>
<name>A0ABZ0HQC5_9HYPH</name>
<dbReference type="InterPro" id="IPR036890">
    <property type="entry name" value="HATPase_C_sf"/>
</dbReference>
<evidence type="ECO:0000256" key="3">
    <source>
        <dbReference type="ARBA" id="ARBA00022553"/>
    </source>
</evidence>
<keyword evidence="6" id="KW-0902">Two-component regulatory system</keyword>
<dbReference type="InterPro" id="IPR050736">
    <property type="entry name" value="Sensor_HK_Regulatory"/>
</dbReference>
<feature type="region of interest" description="Disordered" evidence="7">
    <location>
        <begin position="1"/>
        <end position="22"/>
    </location>
</feature>
<evidence type="ECO:0000256" key="4">
    <source>
        <dbReference type="ARBA" id="ARBA00022679"/>
    </source>
</evidence>
<accession>A0ABZ0HQC5</accession>
<evidence type="ECO:0000256" key="2">
    <source>
        <dbReference type="ARBA" id="ARBA00012438"/>
    </source>
</evidence>
<protein>
    <recommendedName>
        <fullName evidence="2">histidine kinase</fullName>
        <ecNumber evidence="2">2.7.13.3</ecNumber>
    </recommendedName>
</protein>
<dbReference type="SMART" id="SM00388">
    <property type="entry name" value="HisKA"/>
    <property type="match status" value="1"/>
</dbReference>
<dbReference type="PANTHER" id="PTHR43711:SF31">
    <property type="entry name" value="HISTIDINE KINASE"/>
    <property type="match status" value="1"/>
</dbReference>
<feature type="domain" description="Histidine kinase" evidence="8">
    <location>
        <begin position="355"/>
        <end position="572"/>
    </location>
</feature>
<dbReference type="PANTHER" id="PTHR43711">
    <property type="entry name" value="TWO-COMPONENT HISTIDINE KINASE"/>
    <property type="match status" value="1"/>
</dbReference>
<dbReference type="InterPro" id="IPR035965">
    <property type="entry name" value="PAS-like_dom_sf"/>
</dbReference>
<dbReference type="SUPFAM" id="SSF55874">
    <property type="entry name" value="ATPase domain of HSP90 chaperone/DNA topoisomerase II/histidine kinase"/>
    <property type="match status" value="1"/>
</dbReference>
<dbReference type="PRINTS" id="PR00344">
    <property type="entry name" value="BCTRLSENSOR"/>
</dbReference>
<evidence type="ECO:0000256" key="1">
    <source>
        <dbReference type="ARBA" id="ARBA00000085"/>
    </source>
</evidence>
<dbReference type="InterPro" id="IPR003661">
    <property type="entry name" value="HisK_dim/P_dom"/>
</dbReference>
<dbReference type="InterPro" id="IPR036097">
    <property type="entry name" value="HisK_dim/P_sf"/>
</dbReference>
<dbReference type="Gene3D" id="1.10.287.130">
    <property type="match status" value="1"/>
</dbReference>